<proteinExistence type="predicted"/>
<organism evidence="2 3">
    <name type="scientific">Dorcoceras hygrometricum</name>
    <dbReference type="NCBI Taxonomy" id="472368"/>
    <lineage>
        <taxon>Eukaryota</taxon>
        <taxon>Viridiplantae</taxon>
        <taxon>Streptophyta</taxon>
        <taxon>Embryophyta</taxon>
        <taxon>Tracheophyta</taxon>
        <taxon>Spermatophyta</taxon>
        <taxon>Magnoliopsida</taxon>
        <taxon>eudicotyledons</taxon>
        <taxon>Gunneridae</taxon>
        <taxon>Pentapetalae</taxon>
        <taxon>asterids</taxon>
        <taxon>lamiids</taxon>
        <taxon>Lamiales</taxon>
        <taxon>Gesneriaceae</taxon>
        <taxon>Didymocarpoideae</taxon>
        <taxon>Trichosporeae</taxon>
        <taxon>Loxocarpinae</taxon>
        <taxon>Dorcoceras</taxon>
    </lineage>
</organism>
<evidence type="ECO:0000313" key="3">
    <source>
        <dbReference type="Proteomes" id="UP000250235"/>
    </source>
</evidence>
<feature type="compositionally biased region" description="Gly residues" evidence="1">
    <location>
        <begin position="68"/>
        <end position="85"/>
    </location>
</feature>
<sequence>MATGAWLQPESQGDWLFRVGGGRFVQSSPRPKARFLRQPALEGLTRSSWTETPRNGDRKKSDQRAAATGGGVWPASGGRRGGGFEGIRQPALEGLTRSSWTETPRNGDRKKSDQRAAAPGGGVWPASGGRRGGGHYQRYLGDHGAMLLDALTMIRWPHAAPPPLAAAAARRKIVSDQIDEENPSAQILSSLLVQADEGIPSSVVDLIDDIYRRLPGCAIDGRCVRSFRASQLDVGHRLRALVVRRCAARGVTLDVSSARWCCDVAPLLALAGRRLRRAGCATMRDRRATLRAAVRLAWRDVARGCRAILRVAPPPAGRRYGDAPAMS</sequence>
<reference evidence="2 3" key="1">
    <citation type="journal article" date="2015" name="Proc. Natl. Acad. Sci. U.S.A.">
        <title>The resurrection genome of Boea hygrometrica: A blueprint for survival of dehydration.</title>
        <authorList>
            <person name="Xiao L."/>
            <person name="Yang G."/>
            <person name="Zhang L."/>
            <person name="Yang X."/>
            <person name="Zhao S."/>
            <person name="Ji Z."/>
            <person name="Zhou Q."/>
            <person name="Hu M."/>
            <person name="Wang Y."/>
            <person name="Chen M."/>
            <person name="Xu Y."/>
            <person name="Jin H."/>
            <person name="Xiao X."/>
            <person name="Hu G."/>
            <person name="Bao F."/>
            <person name="Hu Y."/>
            <person name="Wan P."/>
            <person name="Li L."/>
            <person name="Deng X."/>
            <person name="Kuang T."/>
            <person name="Xiang C."/>
            <person name="Zhu J.K."/>
            <person name="Oliver M.J."/>
            <person name="He Y."/>
        </authorList>
    </citation>
    <scope>NUCLEOTIDE SEQUENCE [LARGE SCALE GENOMIC DNA]</scope>
    <source>
        <strain evidence="3">cv. XS01</strain>
    </source>
</reference>
<feature type="compositionally biased region" description="Basic and acidic residues" evidence="1">
    <location>
        <begin position="54"/>
        <end position="63"/>
    </location>
</feature>
<gene>
    <name evidence="2" type="ORF">F511_07556</name>
</gene>
<dbReference type="Proteomes" id="UP000250235">
    <property type="component" value="Unassembled WGS sequence"/>
</dbReference>
<keyword evidence="3" id="KW-1185">Reference proteome</keyword>
<evidence type="ECO:0000313" key="2">
    <source>
        <dbReference type="EMBL" id="KZV26591.1"/>
    </source>
</evidence>
<evidence type="ECO:0000256" key="1">
    <source>
        <dbReference type="SAM" id="MobiDB-lite"/>
    </source>
</evidence>
<dbReference type="AlphaFoldDB" id="A0A2Z7AXH0"/>
<protein>
    <submittedName>
        <fullName evidence="2">Zinc finger BED domain-containing protein DAYSLEEPER-like</fullName>
    </submittedName>
</protein>
<dbReference type="EMBL" id="KV011196">
    <property type="protein sequence ID" value="KZV26591.1"/>
    <property type="molecule type" value="Genomic_DNA"/>
</dbReference>
<name>A0A2Z7AXH0_9LAMI</name>
<feature type="compositionally biased region" description="Gly residues" evidence="1">
    <location>
        <begin position="119"/>
        <end position="131"/>
    </location>
</feature>
<accession>A0A2Z7AXH0</accession>
<feature type="compositionally biased region" description="Basic and acidic residues" evidence="1">
    <location>
        <begin position="105"/>
        <end position="114"/>
    </location>
</feature>
<feature type="region of interest" description="Disordered" evidence="1">
    <location>
        <begin position="24"/>
        <end position="131"/>
    </location>
</feature>